<dbReference type="InterPro" id="IPR051004">
    <property type="entry name" value="DC-SIGN_domain-containing"/>
</dbReference>
<feature type="signal peptide" evidence="2">
    <location>
        <begin position="1"/>
        <end position="19"/>
    </location>
</feature>
<proteinExistence type="predicted"/>
<dbReference type="InterPro" id="IPR001304">
    <property type="entry name" value="C-type_lectin-like"/>
</dbReference>
<feature type="chain" id="PRO_5040422844" description="C-type lectin domain-containing protein" evidence="2">
    <location>
        <begin position="20"/>
        <end position="178"/>
    </location>
</feature>
<dbReference type="PANTHER" id="PTHR22802:SF465">
    <property type="entry name" value="AT17652P-RELATED"/>
    <property type="match status" value="1"/>
</dbReference>
<dbReference type="InterPro" id="IPR016187">
    <property type="entry name" value="CTDL_fold"/>
</dbReference>
<dbReference type="InterPro" id="IPR016186">
    <property type="entry name" value="C-type_lectin-like/link_sf"/>
</dbReference>
<dbReference type="PANTHER" id="PTHR22802">
    <property type="entry name" value="C-TYPE LECTIN SUPERFAMILY MEMBER"/>
    <property type="match status" value="1"/>
</dbReference>
<keyword evidence="5" id="KW-1185">Reference proteome</keyword>
<dbReference type="SUPFAM" id="SSF56436">
    <property type="entry name" value="C-type lectin-like"/>
    <property type="match status" value="1"/>
</dbReference>
<evidence type="ECO:0000313" key="5">
    <source>
        <dbReference type="Proteomes" id="UP001153636"/>
    </source>
</evidence>
<dbReference type="Pfam" id="PF00059">
    <property type="entry name" value="Lectin_C"/>
    <property type="match status" value="1"/>
</dbReference>
<evidence type="ECO:0000256" key="1">
    <source>
        <dbReference type="ARBA" id="ARBA00023157"/>
    </source>
</evidence>
<dbReference type="Gene3D" id="3.10.100.10">
    <property type="entry name" value="Mannose-Binding Protein A, subunit A"/>
    <property type="match status" value="1"/>
</dbReference>
<dbReference type="OrthoDB" id="6746664at2759"/>
<name>A0A9P0G3W9_9CUCU</name>
<keyword evidence="1" id="KW-1015">Disulfide bond</keyword>
<organism evidence="4 5">
    <name type="scientific">Psylliodes chrysocephalus</name>
    <dbReference type="NCBI Taxonomy" id="3402493"/>
    <lineage>
        <taxon>Eukaryota</taxon>
        <taxon>Metazoa</taxon>
        <taxon>Ecdysozoa</taxon>
        <taxon>Arthropoda</taxon>
        <taxon>Hexapoda</taxon>
        <taxon>Insecta</taxon>
        <taxon>Pterygota</taxon>
        <taxon>Neoptera</taxon>
        <taxon>Endopterygota</taxon>
        <taxon>Coleoptera</taxon>
        <taxon>Polyphaga</taxon>
        <taxon>Cucujiformia</taxon>
        <taxon>Chrysomeloidea</taxon>
        <taxon>Chrysomelidae</taxon>
        <taxon>Galerucinae</taxon>
        <taxon>Alticini</taxon>
        <taxon>Psylliodes</taxon>
    </lineage>
</organism>
<dbReference type="SMART" id="SM00034">
    <property type="entry name" value="CLECT"/>
    <property type="match status" value="1"/>
</dbReference>
<reference evidence="4" key="1">
    <citation type="submission" date="2022-01" db="EMBL/GenBank/DDBJ databases">
        <authorList>
            <person name="King R."/>
        </authorList>
    </citation>
    <scope>NUCLEOTIDE SEQUENCE</scope>
</reference>
<dbReference type="InterPro" id="IPR018378">
    <property type="entry name" value="C-type_lectin_CS"/>
</dbReference>
<evidence type="ECO:0000313" key="4">
    <source>
        <dbReference type="EMBL" id="CAH1099003.1"/>
    </source>
</evidence>
<dbReference type="CDD" id="cd00037">
    <property type="entry name" value="CLECT"/>
    <property type="match status" value="1"/>
</dbReference>
<evidence type="ECO:0000256" key="2">
    <source>
        <dbReference type="SAM" id="SignalP"/>
    </source>
</evidence>
<evidence type="ECO:0000259" key="3">
    <source>
        <dbReference type="PROSITE" id="PS50041"/>
    </source>
</evidence>
<dbReference type="PROSITE" id="PS00615">
    <property type="entry name" value="C_TYPE_LECTIN_1"/>
    <property type="match status" value="1"/>
</dbReference>
<accession>A0A9P0G3W9</accession>
<protein>
    <recommendedName>
        <fullName evidence="3">C-type lectin domain-containing protein</fullName>
    </recommendedName>
</protein>
<dbReference type="AlphaFoldDB" id="A0A9P0G3W9"/>
<gene>
    <name evidence="4" type="ORF">PSYICH_LOCUS290</name>
</gene>
<dbReference type="PROSITE" id="PS50041">
    <property type="entry name" value="C_TYPE_LECTIN_2"/>
    <property type="match status" value="1"/>
</dbReference>
<sequence length="178" mass="20694">MLFKAVFLLFVLNIFEVKPEEYENEHHEFVSAVLKKNKSDPNRFTFAGKHYYVANIFTADFYKAIQFCRQQKMQLLSINSKLENDRIGRFIEDNGMSRGHFWTSASNHGGDGEWVWLSTGQNIVYTNWYPGEPSGISRENNTENCIEARHFGSHGFTWNDLPCHLKAYFICESNSDCD</sequence>
<dbReference type="EMBL" id="OV651813">
    <property type="protein sequence ID" value="CAH1099003.1"/>
    <property type="molecule type" value="Genomic_DNA"/>
</dbReference>
<feature type="domain" description="C-type lectin" evidence="3">
    <location>
        <begin position="46"/>
        <end position="172"/>
    </location>
</feature>
<dbReference type="Proteomes" id="UP001153636">
    <property type="component" value="Chromosome 1"/>
</dbReference>
<keyword evidence="2" id="KW-0732">Signal</keyword>